<feature type="domain" description="Heterokaryon incompatibility" evidence="2">
    <location>
        <begin position="49"/>
        <end position="203"/>
    </location>
</feature>
<proteinExistence type="predicted"/>
<dbReference type="PANTHER" id="PTHR24148:SF80">
    <property type="entry name" value="HETEROKARYON INCOMPATIBILITY DOMAIN-CONTAINING PROTEIN"/>
    <property type="match status" value="1"/>
</dbReference>
<dbReference type="OrthoDB" id="2157530at2759"/>
<dbReference type="EMBL" id="PQXH01000399">
    <property type="protein sequence ID" value="TGO06908.1"/>
    <property type="molecule type" value="Genomic_DNA"/>
</dbReference>
<comment type="caution">
    <text evidence="3">The sequence shown here is derived from an EMBL/GenBank/DDBJ whole genome shotgun (WGS) entry which is preliminary data.</text>
</comment>
<dbReference type="Pfam" id="PF06985">
    <property type="entry name" value="HET"/>
    <property type="match status" value="1"/>
</dbReference>
<dbReference type="AlphaFoldDB" id="A0A4Z1E8A3"/>
<accession>A0A4Z1E8A3</accession>
<feature type="region of interest" description="Disordered" evidence="1">
    <location>
        <begin position="577"/>
        <end position="596"/>
    </location>
</feature>
<organism evidence="3 4">
    <name type="scientific">Botrytis tulipae</name>
    <dbReference type="NCBI Taxonomy" id="87230"/>
    <lineage>
        <taxon>Eukaryota</taxon>
        <taxon>Fungi</taxon>
        <taxon>Dikarya</taxon>
        <taxon>Ascomycota</taxon>
        <taxon>Pezizomycotina</taxon>
        <taxon>Leotiomycetes</taxon>
        <taxon>Helotiales</taxon>
        <taxon>Sclerotiniaceae</taxon>
        <taxon>Botrytis</taxon>
    </lineage>
</organism>
<name>A0A4Z1E8A3_9HELO</name>
<dbReference type="PANTHER" id="PTHR24148">
    <property type="entry name" value="ANKYRIN REPEAT DOMAIN-CONTAINING PROTEIN 39 HOMOLOG-RELATED"/>
    <property type="match status" value="1"/>
</dbReference>
<reference evidence="3 4" key="1">
    <citation type="submission" date="2017-12" db="EMBL/GenBank/DDBJ databases">
        <title>Comparative genomics of Botrytis spp.</title>
        <authorList>
            <person name="Valero-Jimenez C.A."/>
            <person name="Tapia P."/>
            <person name="Veloso J."/>
            <person name="Silva-Moreno E."/>
            <person name="Staats M."/>
            <person name="Valdes J.H."/>
            <person name="Van Kan J.A.L."/>
        </authorList>
    </citation>
    <scope>NUCLEOTIDE SEQUENCE [LARGE SCALE GENOMIC DNA]</scope>
    <source>
        <strain evidence="3 4">Bt9001</strain>
    </source>
</reference>
<evidence type="ECO:0000256" key="1">
    <source>
        <dbReference type="SAM" id="MobiDB-lite"/>
    </source>
</evidence>
<evidence type="ECO:0000259" key="2">
    <source>
        <dbReference type="Pfam" id="PF06985"/>
    </source>
</evidence>
<keyword evidence="4" id="KW-1185">Reference proteome</keyword>
<dbReference type="Proteomes" id="UP000297777">
    <property type="component" value="Unassembled WGS sequence"/>
</dbReference>
<sequence>MPVFNKYQYKPLCTEEEARFIILEPVKNNKDPLSCSVAQCQRSANGLEYCAVSYAWGEPELSENLEINNDGDTSYLRITPNVNALLLQLRACNVQNYLWIDAICINQDDKDEKAQQIPMMGRIYEEAKRVHIWLGHNDPMTGKVFSFIKKTSRLPEVEKMEMASQVAKLMKKVFGGSDGLRGLLGFIDFADRPWFSRRWIIQEACLAQYATIHCGSYSISVSSLVLAATRFQTLDMSSYPIKVMANLRRPVTKTTILELLWNFHEARCLLPNDRIAAIYGLISEEHRVHLDYTADWTELYKQVVTDILKIDNHDAKLQILLHLLEFGSISHRVDIVYPSWVPDWRQSRQRVLPYYSRIRNPDTYEAYPTSPGHSEKATVTFEHNVLQIHWHASSSRLRARQVIYATKSNSAPDNGCKSAGDVLGILNELFPCTSCSASQLFALSYLIEKIVIFRHSDRDQESSSLLLNAFIESIHNQGQSKFLKNRMFGSLKKLGSLLQDFCLFKLESIGLESETSEAYGIGTQQIQVGDVMIPLWSPDLGSDWCDPLLTKEEGAIYISTMVAVRRVEENFPLYSTHAPSDGKEAETSRIIGSAVA</sequence>
<dbReference type="InterPro" id="IPR010730">
    <property type="entry name" value="HET"/>
</dbReference>
<gene>
    <name evidence="3" type="ORF">BTUL_0401g00010</name>
</gene>
<dbReference type="InterPro" id="IPR052895">
    <property type="entry name" value="HetReg/Transcr_Mod"/>
</dbReference>
<evidence type="ECO:0000313" key="3">
    <source>
        <dbReference type="EMBL" id="TGO06908.1"/>
    </source>
</evidence>
<evidence type="ECO:0000313" key="4">
    <source>
        <dbReference type="Proteomes" id="UP000297777"/>
    </source>
</evidence>
<protein>
    <recommendedName>
        <fullName evidence="2">Heterokaryon incompatibility domain-containing protein</fullName>
    </recommendedName>
</protein>